<comment type="caution">
    <text evidence="1">The sequence shown here is derived from an EMBL/GenBank/DDBJ whole genome shotgun (WGS) entry which is preliminary data.</text>
</comment>
<accession>A0A9Q3L0R6</accession>
<reference evidence="1" key="1">
    <citation type="submission" date="2021-03" db="EMBL/GenBank/DDBJ databases">
        <title>Draft genome sequence of rust myrtle Austropuccinia psidii MF-1, a brazilian biotype.</title>
        <authorList>
            <person name="Quecine M.C."/>
            <person name="Pachon D.M.R."/>
            <person name="Bonatelli M.L."/>
            <person name="Correr F.H."/>
            <person name="Franceschini L.M."/>
            <person name="Leite T.F."/>
            <person name="Margarido G.R.A."/>
            <person name="Almeida C.A."/>
            <person name="Ferrarezi J.A."/>
            <person name="Labate C.A."/>
        </authorList>
    </citation>
    <scope>NUCLEOTIDE SEQUENCE</scope>
    <source>
        <strain evidence="1">MF-1</strain>
    </source>
</reference>
<evidence type="ECO:0000313" key="2">
    <source>
        <dbReference type="Proteomes" id="UP000765509"/>
    </source>
</evidence>
<keyword evidence="2" id="KW-1185">Reference proteome</keyword>
<name>A0A9Q3L0R6_9BASI</name>
<dbReference type="Proteomes" id="UP000765509">
    <property type="component" value="Unassembled WGS sequence"/>
</dbReference>
<dbReference type="AlphaFoldDB" id="A0A9Q3L0R6"/>
<sequence length="142" mass="16019">MMGLYKKRPYKGKTWKVLLNKGKSEGCQTFSHSPKYVPATFSINLEPKLMQVNFLEVKPLPSGSHGDISVPAQKLIQTIQRGVGNMPKPLAGGCELLITHQEISGSEEDHRMLRRMEPIFFKGQDQQDRDLVGCSKSFICRQ</sequence>
<protein>
    <submittedName>
        <fullName evidence="1">Uncharacterized protein</fullName>
    </submittedName>
</protein>
<proteinExistence type="predicted"/>
<evidence type="ECO:0000313" key="1">
    <source>
        <dbReference type="EMBL" id="MBW0590071.1"/>
    </source>
</evidence>
<dbReference type="EMBL" id="AVOT02136812">
    <property type="protein sequence ID" value="MBW0590071.1"/>
    <property type="molecule type" value="Genomic_DNA"/>
</dbReference>
<gene>
    <name evidence="1" type="ORF">O181_129786</name>
</gene>
<organism evidence="1 2">
    <name type="scientific">Austropuccinia psidii MF-1</name>
    <dbReference type="NCBI Taxonomy" id="1389203"/>
    <lineage>
        <taxon>Eukaryota</taxon>
        <taxon>Fungi</taxon>
        <taxon>Dikarya</taxon>
        <taxon>Basidiomycota</taxon>
        <taxon>Pucciniomycotina</taxon>
        <taxon>Pucciniomycetes</taxon>
        <taxon>Pucciniales</taxon>
        <taxon>Sphaerophragmiaceae</taxon>
        <taxon>Austropuccinia</taxon>
    </lineage>
</organism>